<dbReference type="PANTHER" id="PTHR21237:SF23">
    <property type="entry name" value="GRPE PROTEIN HOMOLOG, MITOCHONDRIAL"/>
    <property type="match status" value="1"/>
</dbReference>
<keyword evidence="2 3" id="KW-0143">Chaperone</keyword>
<dbReference type="SUPFAM" id="SSF58014">
    <property type="entry name" value="Coiled-coil domain of nucleotide exchange factor GrpE"/>
    <property type="match status" value="1"/>
</dbReference>
<evidence type="ECO:0000256" key="6">
    <source>
        <dbReference type="SAM" id="MobiDB-lite"/>
    </source>
</evidence>
<dbReference type="Pfam" id="PF01025">
    <property type="entry name" value="GrpE"/>
    <property type="match status" value="1"/>
</dbReference>
<keyword evidence="8" id="KW-1185">Reference proteome</keyword>
<dbReference type="GO" id="GO:0000774">
    <property type="term" value="F:adenyl-nucleotide exchange factor activity"/>
    <property type="evidence" value="ECO:0007669"/>
    <property type="project" value="InterPro"/>
</dbReference>
<dbReference type="AlphaFoldDB" id="A0AA97FFN2"/>
<dbReference type="GeneID" id="85230040"/>
<dbReference type="Gene3D" id="3.90.20.20">
    <property type="match status" value="1"/>
</dbReference>
<dbReference type="KEGG" id="mefw:F1737_07685"/>
<dbReference type="Gene3D" id="2.30.22.10">
    <property type="entry name" value="Head domain of nucleotide exchange factor GrpE"/>
    <property type="match status" value="1"/>
</dbReference>
<dbReference type="InterPro" id="IPR009012">
    <property type="entry name" value="GrpE_head"/>
</dbReference>
<evidence type="ECO:0000256" key="5">
    <source>
        <dbReference type="RuleBase" id="RU004478"/>
    </source>
</evidence>
<name>A0AA97FFN2_9EURY</name>
<dbReference type="SUPFAM" id="SSF51064">
    <property type="entry name" value="Head domain of nucleotide exchange factor GrpE"/>
    <property type="match status" value="1"/>
</dbReference>
<dbReference type="InterPro" id="IPR000740">
    <property type="entry name" value="GrpE"/>
</dbReference>
<dbReference type="InterPro" id="IPR013805">
    <property type="entry name" value="GrpE_CC"/>
</dbReference>
<dbReference type="GO" id="GO:0051087">
    <property type="term" value="F:protein-folding chaperone binding"/>
    <property type="evidence" value="ECO:0007669"/>
    <property type="project" value="InterPro"/>
</dbReference>
<proteinExistence type="inferred from homology"/>
<evidence type="ECO:0000313" key="8">
    <source>
        <dbReference type="Proteomes" id="UP001301797"/>
    </source>
</evidence>
<evidence type="ECO:0000256" key="3">
    <source>
        <dbReference type="HAMAP-Rule" id="MF_01151"/>
    </source>
</evidence>
<protein>
    <recommendedName>
        <fullName evidence="3 4">Protein GrpE</fullName>
    </recommendedName>
    <alternativeName>
        <fullName evidence="3">HSP-70 cofactor</fullName>
    </alternativeName>
</protein>
<evidence type="ECO:0000256" key="1">
    <source>
        <dbReference type="ARBA" id="ARBA00009054"/>
    </source>
</evidence>
<evidence type="ECO:0000256" key="2">
    <source>
        <dbReference type="ARBA" id="ARBA00023186"/>
    </source>
</evidence>
<dbReference type="HAMAP" id="MF_01151">
    <property type="entry name" value="GrpE"/>
    <property type="match status" value="1"/>
</dbReference>
<dbReference type="Proteomes" id="UP001301797">
    <property type="component" value="Chromosome"/>
</dbReference>
<keyword evidence="3 4" id="KW-0346">Stress response</keyword>
<comment type="similarity">
    <text evidence="1 3 5">Belongs to the GrpE family.</text>
</comment>
<dbReference type="GO" id="GO:0006457">
    <property type="term" value="P:protein folding"/>
    <property type="evidence" value="ECO:0007669"/>
    <property type="project" value="InterPro"/>
</dbReference>
<comment type="subcellular location">
    <subcellularLocation>
        <location evidence="3">Cytoplasm</location>
    </subcellularLocation>
</comment>
<accession>A0AA97FFN2</accession>
<dbReference type="GO" id="GO:0042803">
    <property type="term" value="F:protein homodimerization activity"/>
    <property type="evidence" value="ECO:0007669"/>
    <property type="project" value="InterPro"/>
</dbReference>
<dbReference type="RefSeq" id="WP_317136003.1">
    <property type="nucleotide sequence ID" value="NZ_CP043875.1"/>
</dbReference>
<reference evidence="7 8" key="1">
    <citation type="submission" date="2019-09" db="EMBL/GenBank/DDBJ databases">
        <title>The complete genome of Methanoplanus sp. FWC-SCC4.</title>
        <authorList>
            <person name="Chen S.-C."/>
            <person name="Zhou Y.-Z."/>
            <person name="Lai M.-C."/>
        </authorList>
    </citation>
    <scope>NUCLEOTIDE SEQUENCE [LARGE SCALE GENOMIC DNA]</scope>
    <source>
        <strain evidence="7 8">FWC-SCC4</strain>
    </source>
</reference>
<dbReference type="PRINTS" id="PR00773">
    <property type="entry name" value="GRPEPROTEIN"/>
</dbReference>
<dbReference type="PROSITE" id="PS01071">
    <property type="entry name" value="GRPE"/>
    <property type="match status" value="1"/>
</dbReference>
<dbReference type="PANTHER" id="PTHR21237">
    <property type="entry name" value="GRPE PROTEIN"/>
    <property type="match status" value="1"/>
</dbReference>
<dbReference type="CDD" id="cd00446">
    <property type="entry name" value="GrpE"/>
    <property type="match status" value="1"/>
</dbReference>
<sequence>MNNENAEKKMSDEEKISDSSAKAEDVSDKSSEESLKKEEKASREEELQKELDSLNEKYLRLAADFENFRKRSAKDSEARVNRAIEKFAVEMLEVSDNIERALKSDDSCLREGVEQIRKIFAKVYENYSISPIESLQQQFDPVKHEAIAYVPSECKDGVIIDEVTRGYCMDDKVIRCAKVAVSKGNKEEN</sequence>
<comment type="subunit">
    <text evidence="3">Homodimer.</text>
</comment>
<organism evidence="7 8">
    <name type="scientific">Methanochimaera problematica</name>
    <dbReference type="NCBI Taxonomy" id="2609417"/>
    <lineage>
        <taxon>Archaea</taxon>
        <taxon>Methanobacteriati</taxon>
        <taxon>Methanobacteriota</taxon>
        <taxon>Stenosarchaea group</taxon>
        <taxon>Methanomicrobia</taxon>
        <taxon>Methanomicrobiales</taxon>
        <taxon>Methanomicrobiaceae</taxon>
        <taxon>Methanochimaera</taxon>
    </lineage>
</organism>
<evidence type="ECO:0000256" key="4">
    <source>
        <dbReference type="RuleBase" id="RU000639"/>
    </source>
</evidence>
<dbReference type="GO" id="GO:0051082">
    <property type="term" value="F:unfolded protein binding"/>
    <property type="evidence" value="ECO:0007669"/>
    <property type="project" value="TreeGrafter"/>
</dbReference>
<dbReference type="GO" id="GO:0005737">
    <property type="term" value="C:cytoplasm"/>
    <property type="evidence" value="ECO:0007669"/>
    <property type="project" value="UniProtKB-SubCell"/>
</dbReference>
<dbReference type="EMBL" id="CP043875">
    <property type="protein sequence ID" value="WOF16581.1"/>
    <property type="molecule type" value="Genomic_DNA"/>
</dbReference>
<comment type="function">
    <text evidence="3 4">Participates actively in the response to hyperosmotic and heat shock by preventing the aggregation of stress-denatured proteins, in association with DnaK and GrpE. It is the nucleotide exchange factor for DnaK and may function as a thermosensor. Unfolded proteins bind initially to DnaJ; upon interaction with the DnaJ-bound protein, DnaK hydrolyzes its bound ATP, resulting in the formation of a stable complex. GrpE releases ADP from DnaK; ATP binding to DnaK triggers the release of the substrate protein, thus completing the reaction cycle. Several rounds of ATP-dependent interactions between DnaJ, DnaK and GrpE are required for fully efficient folding.</text>
</comment>
<keyword evidence="3" id="KW-0963">Cytoplasm</keyword>
<feature type="region of interest" description="Disordered" evidence="6">
    <location>
        <begin position="1"/>
        <end position="49"/>
    </location>
</feature>
<gene>
    <name evidence="3" type="primary">grpE</name>
    <name evidence="7" type="ORF">F1737_07685</name>
</gene>
<evidence type="ECO:0000313" key="7">
    <source>
        <dbReference type="EMBL" id="WOF16581.1"/>
    </source>
</evidence>